<organism evidence="1 2">
    <name type="scientific">Sphaerisporangium aureirubrum</name>
    <dbReference type="NCBI Taxonomy" id="1544736"/>
    <lineage>
        <taxon>Bacteria</taxon>
        <taxon>Bacillati</taxon>
        <taxon>Actinomycetota</taxon>
        <taxon>Actinomycetes</taxon>
        <taxon>Streptosporangiales</taxon>
        <taxon>Streptosporangiaceae</taxon>
        <taxon>Sphaerisporangium</taxon>
    </lineage>
</organism>
<comment type="caution">
    <text evidence="1">The sequence shown here is derived from an EMBL/GenBank/DDBJ whole genome shotgun (WGS) entry which is preliminary data.</text>
</comment>
<dbReference type="RefSeq" id="WP_380747701.1">
    <property type="nucleotide sequence ID" value="NZ_JBHSRF010000005.1"/>
</dbReference>
<protein>
    <recommendedName>
        <fullName evidence="3">ABC transporter ATP-binding protein</fullName>
    </recommendedName>
</protein>
<sequence>MDLLITEEDRLAPVAPNPIDTGPSPIEVAPALTSIRLELIDISSPFEVRKERAGLIGVG</sequence>
<reference evidence="2" key="1">
    <citation type="journal article" date="2019" name="Int. J. Syst. Evol. Microbiol.">
        <title>The Global Catalogue of Microorganisms (GCM) 10K type strain sequencing project: providing services to taxonomists for standard genome sequencing and annotation.</title>
        <authorList>
            <consortium name="The Broad Institute Genomics Platform"/>
            <consortium name="The Broad Institute Genome Sequencing Center for Infectious Disease"/>
            <person name="Wu L."/>
            <person name="Ma J."/>
        </authorList>
    </citation>
    <scope>NUCLEOTIDE SEQUENCE [LARGE SCALE GENOMIC DNA]</scope>
    <source>
        <strain evidence="2">JCM 30346</strain>
    </source>
</reference>
<accession>A0ABW1NCP4</accession>
<name>A0ABW1NCP4_9ACTN</name>
<evidence type="ECO:0000313" key="1">
    <source>
        <dbReference type="EMBL" id="MFC6080673.1"/>
    </source>
</evidence>
<gene>
    <name evidence="1" type="ORF">ACFP1K_05850</name>
</gene>
<evidence type="ECO:0008006" key="3">
    <source>
        <dbReference type="Google" id="ProtNLM"/>
    </source>
</evidence>
<dbReference type="Proteomes" id="UP001596137">
    <property type="component" value="Unassembled WGS sequence"/>
</dbReference>
<evidence type="ECO:0000313" key="2">
    <source>
        <dbReference type="Proteomes" id="UP001596137"/>
    </source>
</evidence>
<keyword evidence="2" id="KW-1185">Reference proteome</keyword>
<dbReference type="EMBL" id="JBHSRF010000005">
    <property type="protein sequence ID" value="MFC6080673.1"/>
    <property type="molecule type" value="Genomic_DNA"/>
</dbReference>
<proteinExistence type="predicted"/>